<dbReference type="KEGG" id="hhy:Halhy_1940"/>
<name>F4L6I2_HALH1</name>
<reference evidence="1 2" key="1">
    <citation type="journal article" date="2011" name="Stand. Genomic Sci.">
        <title>Complete genome sequence of Haliscomenobacter hydrossis type strain (O).</title>
        <authorList>
            <consortium name="US DOE Joint Genome Institute (JGI-PGF)"/>
            <person name="Daligault H."/>
            <person name="Lapidus A."/>
            <person name="Zeytun A."/>
            <person name="Nolan M."/>
            <person name="Lucas S."/>
            <person name="Del Rio T.G."/>
            <person name="Tice H."/>
            <person name="Cheng J.F."/>
            <person name="Tapia R."/>
            <person name="Han C."/>
            <person name="Goodwin L."/>
            <person name="Pitluck S."/>
            <person name="Liolios K."/>
            <person name="Pagani I."/>
            <person name="Ivanova N."/>
            <person name="Huntemann M."/>
            <person name="Mavromatis K."/>
            <person name="Mikhailova N."/>
            <person name="Pati A."/>
            <person name="Chen A."/>
            <person name="Palaniappan K."/>
            <person name="Land M."/>
            <person name="Hauser L."/>
            <person name="Brambilla E.M."/>
            <person name="Rohde M."/>
            <person name="Verbarg S."/>
            <person name="Goker M."/>
            <person name="Bristow J."/>
            <person name="Eisen J.A."/>
            <person name="Markowitz V."/>
            <person name="Hugenholtz P."/>
            <person name="Kyrpides N.C."/>
            <person name="Klenk H.P."/>
            <person name="Woyke T."/>
        </authorList>
    </citation>
    <scope>NUCLEOTIDE SEQUENCE [LARGE SCALE GENOMIC DNA]</scope>
    <source>
        <strain evidence="2">ATCC 27775 / DSM 1100 / LMG 10767 / O</strain>
    </source>
</reference>
<evidence type="ECO:0000313" key="2">
    <source>
        <dbReference type="Proteomes" id="UP000008461"/>
    </source>
</evidence>
<dbReference type="STRING" id="760192.Halhy_1940"/>
<protein>
    <submittedName>
        <fullName evidence="1">Uncharacterized protein</fullName>
    </submittedName>
</protein>
<keyword evidence="2" id="KW-1185">Reference proteome</keyword>
<dbReference type="HOGENOM" id="CLU_2734416_0_0_10"/>
<proteinExistence type="predicted"/>
<dbReference type="AlphaFoldDB" id="F4L6I2"/>
<gene>
    <name evidence="1" type="ordered locus">Halhy_1940</name>
</gene>
<dbReference type="EMBL" id="CP002691">
    <property type="protein sequence ID" value="AEE49825.1"/>
    <property type="molecule type" value="Genomic_DNA"/>
</dbReference>
<organism evidence="1 2">
    <name type="scientific">Haliscomenobacter hydrossis (strain ATCC 27775 / DSM 1100 / LMG 10767 / O)</name>
    <dbReference type="NCBI Taxonomy" id="760192"/>
    <lineage>
        <taxon>Bacteria</taxon>
        <taxon>Pseudomonadati</taxon>
        <taxon>Bacteroidota</taxon>
        <taxon>Saprospiria</taxon>
        <taxon>Saprospirales</taxon>
        <taxon>Haliscomenobacteraceae</taxon>
        <taxon>Haliscomenobacter</taxon>
    </lineage>
</organism>
<sequence length="71" mass="8011">MTNLNVNVKPGLSGFVQIFPIPGPSFPLTCPDHLFFGMASFSKHYLTRIFLAKKNWAGQLQDKSILELLFQ</sequence>
<evidence type="ECO:0000313" key="1">
    <source>
        <dbReference type="EMBL" id="AEE49825.1"/>
    </source>
</evidence>
<dbReference type="Proteomes" id="UP000008461">
    <property type="component" value="Chromosome"/>
</dbReference>
<accession>F4L6I2</accession>
<reference key="2">
    <citation type="submission" date="2011-04" db="EMBL/GenBank/DDBJ databases">
        <title>Complete sequence of chromosome of Haliscomenobacter hydrossis DSM 1100.</title>
        <authorList>
            <consortium name="US DOE Joint Genome Institute (JGI-PGF)"/>
            <person name="Lucas S."/>
            <person name="Han J."/>
            <person name="Lapidus A."/>
            <person name="Bruce D."/>
            <person name="Goodwin L."/>
            <person name="Pitluck S."/>
            <person name="Peters L."/>
            <person name="Kyrpides N."/>
            <person name="Mavromatis K."/>
            <person name="Ivanova N."/>
            <person name="Ovchinnikova G."/>
            <person name="Pagani I."/>
            <person name="Daligault H."/>
            <person name="Detter J.C."/>
            <person name="Han C."/>
            <person name="Land M."/>
            <person name="Hauser L."/>
            <person name="Markowitz V."/>
            <person name="Cheng J.-F."/>
            <person name="Hugenholtz P."/>
            <person name="Woyke T."/>
            <person name="Wu D."/>
            <person name="Verbarg S."/>
            <person name="Frueling A."/>
            <person name="Brambilla E."/>
            <person name="Klenk H.-P."/>
            <person name="Eisen J.A."/>
        </authorList>
    </citation>
    <scope>NUCLEOTIDE SEQUENCE</scope>
    <source>
        <strain>DSM 1100</strain>
    </source>
</reference>